<evidence type="ECO:0000313" key="2">
    <source>
        <dbReference type="Proteomes" id="UP000748756"/>
    </source>
</evidence>
<keyword evidence="2" id="KW-1185">Reference proteome</keyword>
<dbReference type="AlphaFoldDB" id="A0A9P5V9A5"/>
<proteinExistence type="predicted"/>
<gene>
    <name evidence="1" type="ORF">BG015_009534</name>
</gene>
<dbReference type="PANTHER" id="PTHR37450:SF1">
    <property type="entry name" value="CIPC PROTEIN"/>
    <property type="match status" value="1"/>
</dbReference>
<dbReference type="PANTHER" id="PTHR37450">
    <property type="entry name" value="CIPC PROTEIN"/>
    <property type="match status" value="1"/>
</dbReference>
<evidence type="ECO:0000313" key="1">
    <source>
        <dbReference type="EMBL" id="KAF9148727.1"/>
    </source>
</evidence>
<name>A0A9P5V9A5_9FUNG</name>
<protein>
    <submittedName>
        <fullName evidence="1">Uncharacterized protein</fullName>
    </submittedName>
</protein>
<dbReference type="EMBL" id="JAAAUQ010000621">
    <property type="protein sequence ID" value="KAF9148727.1"/>
    <property type="molecule type" value="Genomic_DNA"/>
</dbReference>
<dbReference type="Pfam" id="PF12585">
    <property type="entry name" value="DUF3759"/>
    <property type="match status" value="1"/>
</dbReference>
<dbReference type="OrthoDB" id="9895617at2759"/>
<organism evidence="1 2">
    <name type="scientific">Linnemannia schmuckeri</name>
    <dbReference type="NCBI Taxonomy" id="64567"/>
    <lineage>
        <taxon>Eukaryota</taxon>
        <taxon>Fungi</taxon>
        <taxon>Fungi incertae sedis</taxon>
        <taxon>Mucoromycota</taxon>
        <taxon>Mortierellomycotina</taxon>
        <taxon>Mortierellomycetes</taxon>
        <taxon>Mortierellales</taxon>
        <taxon>Mortierellaceae</taxon>
        <taxon>Linnemannia</taxon>
    </lineage>
</organism>
<accession>A0A9P5V9A5</accession>
<dbReference type="InterPro" id="IPR022234">
    <property type="entry name" value="DUF3759"/>
</dbReference>
<dbReference type="Proteomes" id="UP000748756">
    <property type="component" value="Unassembled WGS sequence"/>
</dbReference>
<comment type="caution">
    <text evidence="1">The sequence shown here is derived from an EMBL/GenBank/DDBJ whole genome shotgun (WGS) entry which is preliminary data.</text>
</comment>
<reference evidence="1" key="1">
    <citation type="journal article" date="2020" name="Fungal Divers.">
        <title>Resolving the Mortierellaceae phylogeny through synthesis of multi-gene phylogenetics and phylogenomics.</title>
        <authorList>
            <person name="Vandepol N."/>
            <person name="Liber J."/>
            <person name="Desiro A."/>
            <person name="Na H."/>
            <person name="Kennedy M."/>
            <person name="Barry K."/>
            <person name="Grigoriev I.V."/>
            <person name="Miller A.N."/>
            <person name="O'Donnell K."/>
            <person name="Stajich J.E."/>
            <person name="Bonito G."/>
        </authorList>
    </citation>
    <scope>NUCLEOTIDE SEQUENCE</scope>
    <source>
        <strain evidence="1">NRRL 6426</strain>
    </source>
</reference>
<sequence>MFGIGNREDAHVQIYRGQIYHPQWSHEPIAGAAAFEVMKFIERSRPEDKHKLTRELFAAMAGAEVDKLFESGGLDFLDRERATMQARQETEKLYDQNYQ</sequence>